<proteinExistence type="predicted"/>
<dbReference type="Pfam" id="PF00646">
    <property type="entry name" value="F-box"/>
    <property type="match status" value="1"/>
</dbReference>
<dbReference type="EMBL" id="CM031835">
    <property type="protein sequence ID" value="KAG6686330.1"/>
    <property type="molecule type" value="Genomic_DNA"/>
</dbReference>
<evidence type="ECO:0000313" key="3">
    <source>
        <dbReference type="EMBL" id="KAG6686329.1"/>
    </source>
</evidence>
<sequence length="473" mass="54727">MTTMIPVSEYVLLKSGEKRNLHSSVDYLSELPQEIIVFILSLLKIKEAGRTSVLSSRWRYLWRYMCGLDFDESKLMSQIRWRKVRIECMKAERRRFFRLVKHVTEMHQSQTIDEFKVGFEVYEPHFKSEIESWINFSMKKKVKRLTLDFERAGDGYTRTRGNYTLTTRFLHRYSIHSLTSLCLTAVEVTGLVLDHILSKCPFLEVLHVEVSQSLVNLKVAGPSLKLKRLEILRCKCLENLEISAMNLVSFKYSGPEITKMVLKHVPKLVDLSLACHYACFFVKHSSQFSSCLSKLKTLELDLGVEKFFRFPRFPELTNLRQLKLRVNARDVETLLHCTSLLKASPFLEKFSMQLLFSNGAATGKMKVRKAKHPHQCLKVVEVTGCIGCTVDMELSLYVLNNAACLEKLVIDTRYSLEEEIRWLNRWCAERLQDMILCPELDERIRDTGEKSAAIACARQLEARLPPGVELVIL</sequence>
<comment type="caution">
    <text evidence="3">The sequence shown here is derived from an EMBL/GenBank/DDBJ whole genome shotgun (WGS) entry which is preliminary data.</text>
</comment>
<dbReference type="CDD" id="cd22160">
    <property type="entry name" value="F-box_AtFBL13-like"/>
    <property type="match status" value="1"/>
</dbReference>
<evidence type="ECO:0000259" key="2">
    <source>
        <dbReference type="Pfam" id="PF23622"/>
    </source>
</evidence>
<protein>
    <recommendedName>
        <fullName evidence="5">F-box domain-containing protein</fullName>
    </recommendedName>
</protein>
<dbReference type="PANTHER" id="PTHR34145:SF75">
    <property type="entry name" value="FBD DOMAIN-CONTAINING PROTEIN"/>
    <property type="match status" value="1"/>
</dbReference>
<feature type="domain" description="F-box" evidence="1">
    <location>
        <begin position="28"/>
        <end position="64"/>
    </location>
</feature>
<dbReference type="InterPro" id="IPR053781">
    <property type="entry name" value="F-box_AtFBL13-like"/>
</dbReference>
<dbReference type="InterPro" id="IPR001810">
    <property type="entry name" value="F-box_dom"/>
</dbReference>
<feature type="domain" description="At1g61320/AtMIF1 LRR" evidence="2">
    <location>
        <begin position="175"/>
        <end position="472"/>
    </location>
</feature>
<dbReference type="AlphaFoldDB" id="A0A922DL06"/>
<organism evidence="3 4">
    <name type="scientific">Carya illinoinensis</name>
    <name type="common">Pecan</name>
    <dbReference type="NCBI Taxonomy" id="32201"/>
    <lineage>
        <taxon>Eukaryota</taxon>
        <taxon>Viridiplantae</taxon>
        <taxon>Streptophyta</taxon>
        <taxon>Embryophyta</taxon>
        <taxon>Tracheophyta</taxon>
        <taxon>Spermatophyta</taxon>
        <taxon>Magnoliopsida</taxon>
        <taxon>eudicotyledons</taxon>
        <taxon>Gunneridae</taxon>
        <taxon>Pentapetalae</taxon>
        <taxon>rosids</taxon>
        <taxon>fabids</taxon>
        <taxon>Fagales</taxon>
        <taxon>Juglandaceae</taxon>
        <taxon>Carya</taxon>
    </lineage>
</organism>
<dbReference type="Proteomes" id="UP000811246">
    <property type="component" value="Chromosome 11"/>
</dbReference>
<reference evidence="3" key="1">
    <citation type="submission" date="2021-01" db="EMBL/GenBank/DDBJ databases">
        <authorList>
            <person name="Lovell J.T."/>
            <person name="Bentley N."/>
            <person name="Bhattarai G."/>
            <person name="Jenkins J.W."/>
            <person name="Sreedasyam A."/>
            <person name="Alarcon Y."/>
            <person name="Bock C."/>
            <person name="Boston L."/>
            <person name="Carlson J."/>
            <person name="Cervantes K."/>
            <person name="Clermont K."/>
            <person name="Krom N."/>
            <person name="Kubenka K."/>
            <person name="Mamidi S."/>
            <person name="Mattison C."/>
            <person name="Monteros M."/>
            <person name="Pisani C."/>
            <person name="Plott C."/>
            <person name="Rajasekar S."/>
            <person name="Rhein H.S."/>
            <person name="Rohla C."/>
            <person name="Song M."/>
            <person name="Hilaire R.S."/>
            <person name="Shu S."/>
            <person name="Wells L."/>
            <person name="Wang X."/>
            <person name="Webber J."/>
            <person name="Heerema R.J."/>
            <person name="Klein P."/>
            <person name="Conner P."/>
            <person name="Grauke L."/>
            <person name="Grimwood J."/>
            <person name="Schmutz J."/>
            <person name="Randall J.J."/>
        </authorList>
    </citation>
    <scope>NUCLEOTIDE SEQUENCE</scope>
    <source>
        <tissue evidence="3">Leaf</tissue>
    </source>
</reference>
<accession>A0A922DL06</accession>
<dbReference type="Pfam" id="PF23622">
    <property type="entry name" value="LRR_At1g61320_AtMIF1"/>
    <property type="match status" value="1"/>
</dbReference>
<evidence type="ECO:0000259" key="1">
    <source>
        <dbReference type="Pfam" id="PF00646"/>
    </source>
</evidence>
<dbReference type="EMBL" id="CM031835">
    <property type="protein sequence ID" value="KAG6686329.1"/>
    <property type="molecule type" value="Genomic_DNA"/>
</dbReference>
<dbReference type="InterPro" id="IPR055357">
    <property type="entry name" value="LRR_At1g61320_AtMIF1"/>
</dbReference>
<name>A0A922DL06_CARIL</name>
<evidence type="ECO:0000313" key="4">
    <source>
        <dbReference type="Proteomes" id="UP000811246"/>
    </source>
</evidence>
<dbReference type="PANTHER" id="PTHR34145">
    <property type="entry name" value="OS02G0105600 PROTEIN"/>
    <property type="match status" value="1"/>
</dbReference>
<evidence type="ECO:0008006" key="5">
    <source>
        <dbReference type="Google" id="ProtNLM"/>
    </source>
</evidence>
<dbReference type="InterPro" id="IPR053772">
    <property type="entry name" value="At1g61320/At1g61330-like"/>
</dbReference>
<gene>
    <name evidence="3" type="ORF">I3842_11G012100</name>
</gene>
<dbReference type="EMBL" id="CM031835">
    <property type="protein sequence ID" value="KAG6686331.1"/>
    <property type="molecule type" value="Genomic_DNA"/>
</dbReference>